<keyword evidence="6" id="KW-0500">Molybdenum</keyword>
<evidence type="ECO:0000256" key="6">
    <source>
        <dbReference type="RuleBase" id="RU365090"/>
    </source>
</evidence>
<dbReference type="GO" id="GO:0061599">
    <property type="term" value="F:molybdopterin molybdotransferase activity"/>
    <property type="evidence" value="ECO:0007669"/>
    <property type="project" value="UniProtKB-UniRule"/>
</dbReference>
<evidence type="ECO:0000313" key="8">
    <source>
        <dbReference type="EMBL" id="SDF06918.1"/>
    </source>
</evidence>
<dbReference type="GO" id="GO:0046872">
    <property type="term" value="F:metal ion binding"/>
    <property type="evidence" value="ECO:0007669"/>
    <property type="project" value="UniProtKB-UniRule"/>
</dbReference>
<organism evidence="8 9">
    <name type="scientific">Chitinophaga filiformis</name>
    <name type="common">Myxococcus filiformis</name>
    <name type="synonym">Flexibacter filiformis</name>
    <dbReference type="NCBI Taxonomy" id="104663"/>
    <lineage>
        <taxon>Bacteria</taxon>
        <taxon>Pseudomonadati</taxon>
        <taxon>Bacteroidota</taxon>
        <taxon>Chitinophagia</taxon>
        <taxon>Chitinophagales</taxon>
        <taxon>Chitinophagaceae</taxon>
        <taxon>Chitinophaga</taxon>
    </lineage>
</organism>
<dbReference type="PROSITE" id="PS01079">
    <property type="entry name" value="MOCF_BIOSYNTHESIS_2"/>
    <property type="match status" value="1"/>
</dbReference>
<comment type="similarity">
    <text evidence="3 6">Belongs to the MoeA family.</text>
</comment>
<dbReference type="InterPro" id="IPR005111">
    <property type="entry name" value="MoeA_C_domain_IV"/>
</dbReference>
<dbReference type="PANTHER" id="PTHR10192">
    <property type="entry name" value="MOLYBDOPTERIN BIOSYNTHESIS PROTEIN"/>
    <property type="match status" value="1"/>
</dbReference>
<accession>A0A1G7I2U7</accession>
<dbReference type="OrthoDB" id="9804758at2"/>
<dbReference type="SUPFAM" id="SSF63882">
    <property type="entry name" value="MoeA N-terminal region -like"/>
    <property type="match status" value="1"/>
</dbReference>
<dbReference type="PANTHER" id="PTHR10192:SF5">
    <property type="entry name" value="GEPHYRIN"/>
    <property type="match status" value="1"/>
</dbReference>
<proteinExistence type="inferred from homology"/>
<dbReference type="SUPFAM" id="SSF53218">
    <property type="entry name" value="Molybdenum cofactor biosynthesis proteins"/>
    <property type="match status" value="1"/>
</dbReference>
<keyword evidence="6" id="KW-0808">Transferase</keyword>
<dbReference type="InterPro" id="IPR038987">
    <property type="entry name" value="MoeA-like"/>
</dbReference>
<keyword evidence="4 6" id="KW-0501">Molybdenum cofactor biosynthesis</keyword>
<dbReference type="AlphaFoldDB" id="A0A1G7I2U7"/>
<dbReference type="InterPro" id="IPR036135">
    <property type="entry name" value="MoeA_linker/N_sf"/>
</dbReference>
<sequence>MLIDVTTAYAAIMDTVRDFGIEQLPFTAVTGRILREPVLSDRDFPPYDRVMMDGIAIDYESYAKGQTVFGVEDMQAAGMPRKQLSNTANCIEVMTGAIMPELTDTVIQYEHLTATEHEGFKRFTINAGVEKGQHIHRQGSDAAAGQLVIPAGTLLTAAEVGVLASVGKALVNVSRLPRVAVIATGDELVPVTETPDVHQVRISNSYSLAAALKELGINAECYHVHDNEAAIRQLFESLKHADVWICTGAVSAGKYDHLPHVLEQMGMQQIFHKVQQRPGKPFLFGRFENGPVVFALPGNPVSGFMCCYRYVLPWLRACLQYTAPPVPHAVLGGDINFAPPLTYFLPVRLHPVANGQLVALPPPYHGSGDLAALLQADGFLELPPEKSVFEKGSSYPVWKFR</sequence>
<comment type="cofactor">
    <cofactor evidence="6">
        <name>Mg(2+)</name>
        <dbReference type="ChEBI" id="CHEBI:18420"/>
    </cofactor>
</comment>
<dbReference type="SMART" id="SM00852">
    <property type="entry name" value="MoCF_biosynth"/>
    <property type="match status" value="1"/>
</dbReference>
<evidence type="ECO:0000259" key="7">
    <source>
        <dbReference type="SMART" id="SM00852"/>
    </source>
</evidence>
<dbReference type="RefSeq" id="WP_089828823.1">
    <property type="nucleotide sequence ID" value="NZ_FNBN01000001.1"/>
</dbReference>
<evidence type="ECO:0000313" key="9">
    <source>
        <dbReference type="Proteomes" id="UP000199045"/>
    </source>
</evidence>
<reference evidence="9" key="1">
    <citation type="submission" date="2016-10" db="EMBL/GenBank/DDBJ databases">
        <authorList>
            <person name="Varghese N."/>
            <person name="Submissions S."/>
        </authorList>
    </citation>
    <scope>NUCLEOTIDE SEQUENCE [LARGE SCALE GENOMIC DNA]</scope>
    <source>
        <strain evidence="9">DSM 527</strain>
    </source>
</reference>
<dbReference type="UniPathway" id="UPA00344"/>
<dbReference type="InterPro" id="IPR008284">
    <property type="entry name" value="MoCF_biosynth_CS"/>
</dbReference>
<dbReference type="InterPro" id="IPR036688">
    <property type="entry name" value="MoeA_C_domain_IV_sf"/>
</dbReference>
<dbReference type="CDD" id="cd00887">
    <property type="entry name" value="MoeA"/>
    <property type="match status" value="1"/>
</dbReference>
<evidence type="ECO:0000256" key="3">
    <source>
        <dbReference type="ARBA" id="ARBA00010763"/>
    </source>
</evidence>
<dbReference type="GO" id="GO:0006777">
    <property type="term" value="P:Mo-molybdopterin cofactor biosynthetic process"/>
    <property type="evidence" value="ECO:0007669"/>
    <property type="project" value="UniProtKB-UniRule"/>
</dbReference>
<dbReference type="InterPro" id="IPR001453">
    <property type="entry name" value="MoaB/Mog_dom"/>
</dbReference>
<dbReference type="Gene3D" id="2.170.190.11">
    <property type="entry name" value="Molybdopterin biosynthesis moea protein, domain 3"/>
    <property type="match status" value="1"/>
</dbReference>
<keyword evidence="6" id="KW-0460">Magnesium</keyword>
<evidence type="ECO:0000256" key="2">
    <source>
        <dbReference type="ARBA" id="ARBA00005046"/>
    </source>
</evidence>
<name>A0A1G7I2U7_CHIFI</name>
<dbReference type="EMBL" id="FNBN01000001">
    <property type="protein sequence ID" value="SDF06918.1"/>
    <property type="molecule type" value="Genomic_DNA"/>
</dbReference>
<gene>
    <name evidence="8" type="ORF">SAMN04488121_101696</name>
</gene>
<dbReference type="InterPro" id="IPR005110">
    <property type="entry name" value="MoeA_linker/N"/>
</dbReference>
<dbReference type="Pfam" id="PF03454">
    <property type="entry name" value="MoeA_C"/>
    <property type="match status" value="1"/>
</dbReference>
<dbReference type="Pfam" id="PF03453">
    <property type="entry name" value="MoeA_N"/>
    <property type="match status" value="1"/>
</dbReference>
<protein>
    <recommendedName>
        <fullName evidence="6">Molybdopterin molybdenumtransferase</fullName>
        <ecNumber evidence="6">2.10.1.1</ecNumber>
    </recommendedName>
</protein>
<evidence type="ECO:0000256" key="1">
    <source>
        <dbReference type="ARBA" id="ARBA00002901"/>
    </source>
</evidence>
<dbReference type="Gene3D" id="2.40.340.10">
    <property type="entry name" value="MoeA, C-terminal, domain IV"/>
    <property type="match status" value="1"/>
</dbReference>
<dbReference type="Pfam" id="PF00994">
    <property type="entry name" value="MoCF_biosynth"/>
    <property type="match status" value="1"/>
</dbReference>
<evidence type="ECO:0000256" key="4">
    <source>
        <dbReference type="ARBA" id="ARBA00023150"/>
    </source>
</evidence>
<feature type="domain" description="MoaB/Mog" evidence="7">
    <location>
        <begin position="180"/>
        <end position="317"/>
    </location>
</feature>
<dbReference type="InterPro" id="IPR036425">
    <property type="entry name" value="MoaB/Mog-like_dom_sf"/>
</dbReference>
<dbReference type="SUPFAM" id="SSF63867">
    <property type="entry name" value="MoeA C-terminal domain-like"/>
    <property type="match status" value="1"/>
</dbReference>
<dbReference type="Gene3D" id="3.90.105.10">
    <property type="entry name" value="Molybdopterin biosynthesis moea protein, domain 2"/>
    <property type="match status" value="1"/>
</dbReference>
<dbReference type="STRING" id="104663.SAMN04488121_101696"/>
<dbReference type="GO" id="GO:0005829">
    <property type="term" value="C:cytosol"/>
    <property type="evidence" value="ECO:0007669"/>
    <property type="project" value="TreeGrafter"/>
</dbReference>
<dbReference type="Proteomes" id="UP000199045">
    <property type="component" value="Unassembled WGS sequence"/>
</dbReference>
<comment type="pathway">
    <text evidence="2 6">Cofactor biosynthesis; molybdopterin biosynthesis.</text>
</comment>
<evidence type="ECO:0000256" key="5">
    <source>
        <dbReference type="ARBA" id="ARBA00047317"/>
    </source>
</evidence>
<dbReference type="EC" id="2.10.1.1" evidence="6"/>
<comment type="function">
    <text evidence="1 6">Catalyzes the insertion of molybdate into adenylated molybdopterin with the concomitant release of AMP.</text>
</comment>
<keyword evidence="6" id="KW-0479">Metal-binding</keyword>
<comment type="catalytic activity">
    <reaction evidence="5">
        <text>adenylyl-molybdopterin + molybdate = Mo-molybdopterin + AMP + H(+)</text>
        <dbReference type="Rhea" id="RHEA:35047"/>
        <dbReference type="ChEBI" id="CHEBI:15378"/>
        <dbReference type="ChEBI" id="CHEBI:36264"/>
        <dbReference type="ChEBI" id="CHEBI:62727"/>
        <dbReference type="ChEBI" id="CHEBI:71302"/>
        <dbReference type="ChEBI" id="CHEBI:456215"/>
        <dbReference type="EC" id="2.10.1.1"/>
    </reaction>
</comment>
<dbReference type="Gene3D" id="3.40.980.10">
    <property type="entry name" value="MoaB/Mog-like domain"/>
    <property type="match status" value="1"/>
</dbReference>